<organism evidence="1 2">
    <name type="scientific">Crotalaria pallida</name>
    <name type="common">Smooth rattlebox</name>
    <name type="synonym">Crotalaria striata</name>
    <dbReference type="NCBI Taxonomy" id="3830"/>
    <lineage>
        <taxon>Eukaryota</taxon>
        <taxon>Viridiplantae</taxon>
        <taxon>Streptophyta</taxon>
        <taxon>Embryophyta</taxon>
        <taxon>Tracheophyta</taxon>
        <taxon>Spermatophyta</taxon>
        <taxon>Magnoliopsida</taxon>
        <taxon>eudicotyledons</taxon>
        <taxon>Gunneridae</taxon>
        <taxon>Pentapetalae</taxon>
        <taxon>rosids</taxon>
        <taxon>fabids</taxon>
        <taxon>Fabales</taxon>
        <taxon>Fabaceae</taxon>
        <taxon>Papilionoideae</taxon>
        <taxon>50 kb inversion clade</taxon>
        <taxon>genistoids sensu lato</taxon>
        <taxon>core genistoids</taxon>
        <taxon>Crotalarieae</taxon>
        <taxon>Crotalaria</taxon>
    </lineage>
</organism>
<evidence type="ECO:0000313" key="2">
    <source>
        <dbReference type="Proteomes" id="UP001372338"/>
    </source>
</evidence>
<protein>
    <submittedName>
        <fullName evidence="1">Uncharacterized protein</fullName>
    </submittedName>
</protein>
<dbReference type="EMBL" id="JAYWIO010000008">
    <property type="protein sequence ID" value="KAK7244190.1"/>
    <property type="molecule type" value="Genomic_DNA"/>
</dbReference>
<dbReference type="Proteomes" id="UP001372338">
    <property type="component" value="Unassembled WGS sequence"/>
</dbReference>
<sequence>MTYQHSHGRCIKIGERKHTSQHDNTDLLEREREIEKKRKSVAFFFAICYRVAGVLSCCCKFLRFSSLCRVVLYVLTEACSDGVVNL</sequence>
<comment type="caution">
    <text evidence="1">The sequence shown here is derived from an EMBL/GenBank/DDBJ whole genome shotgun (WGS) entry which is preliminary data.</text>
</comment>
<evidence type="ECO:0000313" key="1">
    <source>
        <dbReference type="EMBL" id="KAK7244190.1"/>
    </source>
</evidence>
<dbReference type="AlphaFoldDB" id="A0AAN9E120"/>
<keyword evidence="2" id="KW-1185">Reference proteome</keyword>
<name>A0AAN9E120_CROPI</name>
<proteinExistence type="predicted"/>
<accession>A0AAN9E120</accession>
<reference evidence="1 2" key="1">
    <citation type="submission" date="2024-01" db="EMBL/GenBank/DDBJ databases">
        <title>The genomes of 5 underutilized Papilionoideae crops provide insights into root nodulation and disease resistanc.</title>
        <authorList>
            <person name="Yuan L."/>
        </authorList>
    </citation>
    <scope>NUCLEOTIDE SEQUENCE [LARGE SCALE GENOMIC DNA]</scope>
    <source>
        <strain evidence="1">ZHUSHIDOU_FW_LH</strain>
        <tissue evidence="1">Leaf</tissue>
    </source>
</reference>
<gene>
    <name evidence="1" type="ORF">RIF29_39008</name>
</gene>